<dbReference type="GO" id="GO:0008047">
    <property type="term" value="F:enzyme activator activity"/>
    <property type="evidence" value="ECO:0007669"/>
    <property type="project" value="InterPro"/>
</dbReference>
<dbReference type="NCBIfam" id="TIGR00072">
    <property type="entry name" value="hydrog_prot"/>
    <property type="match status" value="1"/>
</dbReference>
<dbReference type="PRINTS" id="PR00446">
    <property type="entry name" value="HYDRGNUPTAKE"/>
</dbReference>
<evidence type="ECO:0000256" key="1">
    <source>
        <dbReference type="ARBA" id="ARBA00006814"/>
    </source>
</evidence>
<evidence type="ECO:0000256" key="4">
    <source>
        <dbReference type="ARBA" id="ARBA00022723"/>
    </source>
</evidence>
<keyword evidence="3 7" id="KW-0645">Protease</keyword>
<dbReference type="GO" id="GO:0046872">
    <property type="term" value="F:metal ion binding"/>
    <property type="evidence" value="ECO:0007669"/>
    <property type="project" value="UniProtKB-KW"/>
</dbReference>
<dbReference type="PANTHER" id="PTHR30302:SF1">
    <property type="entry name" value="HYDROGENASE 2 MATURATION PROTEASE"/>
    <property type="match status" value="1"/>
</dbReference>
<sequence length="159" mass="17040">MGVDIAVVGIGNILLSDDGVGVLVLNELKSRYKKLPGNVELIDGGTMGLDLLPFIEGKERVIFIDAVDFKAEPGTVGELNNSEIPHYFSSKLSVHQIALPDMIAAGQLLGTIPEEMCLIGIQPKTIETGYGLSPEIQQQVDTLIEKVINKLSGWGAVLN</sequence>
<proteinExistence type="inferred from homology"/>
<evidence type="ECO:0000256" key="6">
    <source>
        <dbReference type="ARBA" id="ARBA00022801"/>
    </source>
</evidence>
<evidence type="ECO:0000256" key="5">
    <source>
        <dbReference type="ARBA" id="ARBA00022750"/>
    </source>
</evidence>
<gene>
    <name evidence="7" type="ORF">MNBD_NITROSPIRAE03-1506</name>
</gene>
<organism evidence="7">
    <name type="scientific">hydrothermal vent metagenome</name>
    <dbReference type="NCBI Taxonomy" id="652676"/>
    <lineage>
        <taxon>unclassified sequences</taxon>
        <taxon>metagenomes</taxon>
        <taxon>ecological metagenomes</taxon>
    </lineage>
</organism>
<dbReference type="EMBL" id="UOGI01000360">
    <property type="protein sequence ID" value="VAX34635.1"/>
    <property type="molecule type" value="Genomic_DNA"/>
</dbReference>
<dbReference type="FunFam" id="3.40.50.1450:FF:000002">
    <property type="entry name" value="Hydrogenase 1 maturation protease"/>
    <property type="match status" value="1"/>
</dbReference>
<reference evidence="7" key="1">
    <citation type="submission" date="2018-06" db="EMBL/GenBank/DDBJ databases">
        <authorList>
            <person name="Zhirakovskaya E."/>
        </authorList>
    </citation>
    <scope>NUCLEOTIDE SEQUENCE</scope>
</reference>
<name>A0A3B1DS58_9ZZZZ</name>
<dbReference type="SUPFAM" id="SSF53163">
    <property type="entry name" value="HybD-like"/>
    <property type="match status" value="1"/>
</dbReference>
<evidence type="ECO:0000256" key="2">
    <source>
        <dbReference type="ARBA" id="ARBA00022596"/>
    </source>
</evidence>
<keyword evidence="5" id="KW-0064">Aspartyl protease</keyword>
<dbReference type="GO" id="GO:0016485">
    <property type="term" value="P:protein processing"/>
    <property type="evidence" value="ECO:0007669"/>
    <property type="project" value="TreeGrafter"/>
</dbReference>
<evidence type="ECO:0000313" key="7">
    <source>
        <dbReference type="EMBL" id="VAX34635.1"/>
    </source>
</evidence>
<keyword evidence="4" id="KW-0479">Metal-binding</keyword>
<evidence type="ECO:0000256" key="3">
    <source>
        <dbReference type="ARBA" id="ARBA00022670"/>
    </source>
</evidence>
<dbReference type="PANTHER" id="PTHR30302">
    <property type="entry name" value="HYDROGENASE 1 MATURATION PROTEASE"/>
    <property type="match status" value="1"/>
</dbReference>
<dbReference type="Gene3D" id="3.40.50.1450">
    <property type="entry name" value="HybD-like"/>
    <property type="match status" value="1"/>
</dbReference>
<dbReference type="InterPro" id="IPR023430">
    <property type="entry name" value="Pept_HybD-like_dom_sf"/>
</dbReference>
<dbReference type="EC" id="3.4.24.-" evidence="7"/>
<accession>A0A3B1DS58</accession>
<dbReference type="GO" id="GO:0004190">
    <property type="term" value="F:aspartic-type endopeptidase activity"/>
    <property type="evidence" value="ECO:0007669"/>
    <property type="project" value="UniProtKB-KW"/>
</dbReference>
<dbReference type="CDD" id="cd06062">
    <property type="entry name" value="H2MP_MemB-H2up"/>
    <property type="match status" value="1"/>
</dbReference>
<comment type="similarity">
    <text evidence="1">Belongs to the peptidase A31 family.</text>
</comment>
<dbReference type="AlphaFoldDB" id="A0A3B1DS58"/>
<keyword evidence="6 7" id="KW-0378">Hydrolase</keyword>
<dbReference type="InterPro" id="IPR000671">
    <property type="entry name" value="Peptidase_A31"/>
</dbReference>
<protein>
    <submittedName>
        <fullName evidence="7">Hydrogenase maturation protease</fullName>
        <ecNumber evidence="7">3.4.24.-</ecNumber>
    </submittedName>
</protein>
<keyword evidence="2" id="KW-0533">Nickel</keyword>
<dbReference type="Pfam" id="PF01750">
    <property type="entry name" value="HycI"/>
    <property type="match status" value="1"/>
</dbReference>